<sequence length="57" mass="6557">MGLRKLPKIVMIFAARREQLRIGEKYTQETLIKILKEVDSLLTFSHSSTVINALLEL</sequence>
<comment type="caution">
    <text evidence="1">The sequence shown here is derived from an EMBL/GenBank/DDBJ whole genome shotgun (WGS) entry which is preliminary data.</text>
</comment>
<evidence type="ECO:0000313" key="1">
    <source>
        <dbReference type="EMBL" id="GAG67961.1"/>
    </source>
</evidence>
<organism evidence="1">
    <name type="scientific">marine sediment metagenome</name>
    <dbReference type="NCBI Taxonomy" id="412755"/>
    <lineage>
        <taxon>unclassified sequences</taxon>
        <taxon>metagenomes</taxon>
        <taxon>ecological metagenomes</taxon>
    </lineage>
</organism>
<name>X1B7L2_9ZZZZ</name>
<feature type="non-terminal residue" evidence="1">
    <location>
        <position position="57"/>
    </location>
</feature>
<dbReference type="EMBL" id="BART01009410">
    <property type="protein sequence ID" value="GAG67961.1"/>
    <property type="molecule type" value="Genomic_DNA"/>
</dbReference>
<proteinExistence type="predicted"/>
<accession>X1B7L2</accession>
<protein>
    <submittedName>
        <fullName evidence="1">Uncharacterized protein</fullName>
    </submittedName>
</protein>
<gene>
    <name evidence="1" type="ORF">S01H4_20860</name>
</gene>
<dbReference type="AlphaFoldDB" id="X1B7L2"/>
<reference evidence="1" key="1">
    <citation type="journal article" date="2014" name="Front. Microbiol.">
        <title>High frequency of phylogenetically diverse reductive dehalogenase-homologous genes in deep subseafloor sedimentary metagenomes.</title>
        <authorList>
            <person name="Kawai M."/>
            <person name="Futagami T."/>
            <person name="Toyoda A."/>
            <person name="Takaki Y."/>
            <person name="Nishi S."/>
            <person name="Hori S."/>
            <person name="Arai W."/>
            <person name="Tsubouchi T."/>
            <person name="Morono Y."/>
            <person name="Uchiyama I."/>
            <person name="Ito T."/>
            <person name="Fujiyama A."/>
            <person name="Inagaki F."/>
            <person name="Takami H."/>
        </authorList>
    </citation>
    <scope>NUCLEOTIDE SEQUENCE</scope>
    <source>
        <strain evidence="1">Expedition CK06-06</strain>
    </source>
</reference>